<dbReference type="Gene3D" id="1.50.40.10">
    <property type="entry name" value="Mitochondrial carrier domain"/>
    <property type="match status" value="1"/>
</dbReference>
<dbReference type="Proteomes" id="UP000799439">
    <property type="component" value="Unassembled WGS sequence"/>
</dbReference>
<evidence type="ECO:0000256" key="6">
    <source>
        <dbReference type="ARBA" id="ARBA00022792"/>
    </source>
</evidence>
<dbReference type="EMBL" id="ML996082">
    <property type="protein sequence ID" value="KAF2155640.1"/>
    <property type="molecule type" value="Genomic_DNA"/>
</dbReference>
<dbReference type="PROSITE" id="PS50920">
    <property type="entry name" value="SOLCAR"/>
    <property type="match status" value="3"/>
</dbReference>
<evidence type="ECO:0000313" key="13">
    <source>
        <dbReference type="Proteomes" id="UP000799439"/>
    </source>
</evidence>
<evidence type="ECO:0000256" key="2">
    <source>
        <dbReference type="ARBA" id="ARBA00006375"/>
    </source>
</evidence>
<dbReference type="Pfam" id="PF00153">
    <property type="entry name" value="Mito_carr"/>
    <property type="match status" value="2"/>
</dbReference>
<name>A0A9P4MI69_9PEZI</name>
<dbReference type="SUPFAM" id="SSF103506">
    <property type="entry name" value="Mitochondrial carrier"/>
    <property type="match status" value="1"/>
</dbReference>
<comment type="similarity">
    <text evidence="2 11">Belongs to the mitochondrial carrier (TC 2.A.29) family.</text>
</comment>
<reference evidence="12" key="1">
    <citation type="journal article" date="2020" name="Stud. Mycol.">
        <title>101 Dothideomycetes genomes: a test case for predicting lifestyles and emergence of pathogens.</title>
        <authorList>
            <person name="Haridas S."/>
            <person name="Albert R."/>
            <person name="Binder M."/>
            <person name="Bloem J."/>
            <person name="Labutti K."/>
            <person name="Salamov A."/>
            <person name="Andreopoulos B."/>
            <person name="Baker S."/>
            <person name="Barry K."/>
            <person name="Bills G."/>
            <person name="Bluhm B."/>
            <person name="Cannon C."/>
            <person name="Castanera R."/>
            <person name="Culley D."/>
            <person name="Daum C."/>
            <person name="Ezra D."/>
            <person name="Gonzalez J."/>
            <person name="Henrissat B."/>
            <person name="Kuo A."/>
            <person name="Liang C."/>
            <person name="Lipzen A."/>
            <person name="Lutzoni F."/>
            <person name="Magnuson J."/>
            <person name="Mondo S."/>
            <person name="Nolan M."/>
            <person name="Ohm R."/>
            <person name="Pangilinan J."/>
            <person name="Park H.-J."/>
            <person name="Ramirez L."/>
            <person name="Alfaro M."/>
            <person name="Sun H."/>
            <person name="Tritt A."/>
            <person name="Yoshinaga Y."/>
            <person name="Zwiers L.-H."/>
            <person name="Turgeon B."/>
            <person name="Goodwin S."/>
            <person name="Spatafora J."/>
            <person name="Crous P."/>
            <person name="Grigoriev I."/>
        </authorList>
    </citation>
    <scope>NUCLEOTIDE SEQUENCE</scope>
    <source>
        <strain evidence="12">CBS 260.36</strain>
    </source>
</reference>
<dbReference type="PANTHER" id="PTHR45624">
    <property type="entry name" value="MITOCHONDRIAL BASIC AMINO ACIDS TRANSPORTER-RELATED"/>
    <property type="match status" value="1"/>
</dbReference>
<evidence type="ECO:0000256" key="11">
    <source>
        <dbReference type="RuleBase" id="RU000488"/>
    </source>
</evidence>
<comment type="subcellular location">
    <subcellularLocation>
        <location evidence="1">Mitochondrion membrane</location>
        <topology evidence="1">Multi-pass membrane protein</topology>
    </subcellularLocation>
</comment>
<evidence type="ECO:0000256" key="3">
    <source>
        <dbReference type="ARBA" id="ARBA00022448"/>
    </source>
</evidence>
<accession>A0A9P4MI69</accession>
<evidence type="ECO:0000256" key="7">
    <source>
        <dbReference type="ARBA" id="ARBA00022989"/>
    </source>
</evidence>
<keyword evidence="5" id="KW-0677">Repeat</keyword>
<evidence type="ECO:0000256" key="1">
    <source>
        <dbReference type="ARBA" id="ARBA00004225"/>
    </source>
</evidence>
<feature type="repeat" description="Solcar" evidence="10">
    <location>
        <begin position="36"/>
        <end position="117"/>
    </location>
</feature>
<dbReference type="PANTHER" id="PTHR45624:SF9">
    <property type="entry name" value="CARRIER PROTEIN, PUTATIVE (AFU_ORTHOLOGUE AFUA_4G06390)-RELATED"/>
    <property type="match status" value="1"/>
</dbReference>
<comment type="caution">
    <text evidence="12">The sequence shown here is derived from an EMBL/GenBank/DDBJ whole genome shotgun (WGS) entry which is preliminary data.</text>
</comment>
<organism evidence="12 13">
    <name type="scientific">Myriangium duriaei CBS 260.36</name>
    <dbReference type="NCBI Taxonomy" id="1168546"/>
    <lineage>
        <taxon>Eukaryota</taxon>
        <taxon>Fungi</taxon>
        <taxon>Dikarya</taxon>
        <taxon>Ascomycota</taxon>
        <taxon>Pezizomycotina</taxon>
        <taxon>Dothideomycetes</taxon>
        <taxon>Dothideomycetidae</taxon>
        <taxon>Myriangiales</taxon>
        <taxon>Myriangiaceae</taxon>
        <taxon>Myriangium</taxon>
    </lineage>
</organism>
<dbReference type="OrthoDB" id="2382881at2759"/>
<keyword evidence="3 11" id="KW-0813">Transport</keyword>
<evidence type="ECO:0000256" key="8">
    <source>
        <dbReference type="ARBA" id="ARBA00023128"/>
    </source>
</evidence>
<keyword evidence="13" id="KW-1185">Reference proteome</keyword>
<protein>
    <submittedName>
        <fullName evidence="12">Mitochondrial carrier</fullName>
    </submittedName>
</protein>
<proteinExistence type="inferred from homology"/>
<gene>
    <name evidence="12" type="ORF">K461DRAFT_274655</name>
</gene>
<keyword evidence="7" id="KW-1133">Transmembrane helix</keyword>
<feature type="repeat" description="Solcar" evidence="10">
    <location>
        <begin position="249"/>
        <end position="331"/>
    </location>
</feature>
<sequence>MAPKKDDENKSSPDTWFNPYSDLAAADSSGSVRRFLKDYRTPISSGTASVISTFVAFPLDFAKSRMQSYETRFIPTITDAYRAEGIRTFWRGVLPPLISVTAVRTASFSIYQRAKYMYAGYFERITGESPLSIANADHRYPNMSTVTCFGLAGATAGSIVTVLACPFELTKLRAQLAGKMAREQGKSKKEFRTDAWGTARQLIKDRGIAGLYCGYRLHLVRDTIGTSIYFMTYESAKQILGNARGASPTSPLAVMVGGGLCGIVSWACTYPVDVAKTVYQKALLATPTGKVEMPDIAFFSRGSYRGLGVSVARSCLINMIFFSMFEVIKKQINEI</sequence>
<evidence type="ECO:0000256" key="5">
    <source>
        <dbReference type="ARBA" id="ARBA00022737"/>
    </source>
</evidence>
<feature type="repeat" description="Solcar" evidence="10">
    <location>
        <begin position="144"/>
        <end position="239"/>
    </location>
</feature>
<dbReference type="InterPro" id="IPR018108">
    <property type="entry name" value="MCP_transmembrane"/>
</dbReference>
<dbReference type="AlphaFoldDB" id="A0A9P4MI69"/>
<keyword evidence="9 10" id="KW-0472">Membrane</keyword>
<evidence type="ECO:0000256" key="9">
    <source>
        <dbReference type="ARBA" id="ARBA00023136"/>
    </source>
</evidence>
<evidence type="ECO:0000256" key="10">
    <source>
        <dbReference type="PROSITE-ProRule" id="PRU00282"/>
    </source>
</evidence>
<dbReference type="GO" id="GO:0031966">
    <property type="term" value="C:mitochondrial membrane"/>
    <property type="evidence" value="ECO:0007669"/>
    <property type="project" value="UniProtKB-SubCell"/>
</dbReference>
<dbReference type="InterPro" id="IPR050567">
    <property type="entry name" value="Mitochondrial_Carrier"/>
</dbReference>
<keyword evidence="6" id="KW-0999">Mitochondrion inner membrane</keyword>
<keyword evidence="4 10" id="KW-0812">Transmembrane</keyword>
<evidence type="ECO:0000313" key="12">
    <source>
        <dbReference type="EMBL" id="KAF2155640.1"/>
    </source>
</evidence>
<dbReference type="InterPro" id="IPR023395">
    <property type="entry name" value="MCP_dom_sf"/>
</dbReference>
<dbReference type="GO" id="GO:0022857">
    <property type="term" value="F:transmembrane transporter activity"/>
    <property type="evidence" value="ECO:0007669"/>
    <property type="project" value="TreeGrafter"/>
</dbReference>
<keyword evidence="8" id="KW-0496">Mitochondrion</keyword>
<evidence type="ECO:0000256" key="4">
    <source>
        <dbReference type="ARBA" id="ARBA00022692"/>
    </source>
</evidence>